<comment type="caution">
    <text evidence="2">The sequence shown here is derived from an EMBL/GenBank/DDBJ whole genome shotgun (WGS) entry which is preliminary data.</text>
</comment>
<feature type="transmembrane region" description="Helical" evidence="1">
    <location>
        <begin position="521"/>
        <end position="549"/>
    </location>
</feature>
<accession>X6NRE8</accession>
<feature type="transmembrane region" description="Helical" evidence="1">
    <location>
        <begin position="475"/>
        <end position="501"/>
    </location>
</feature>
<keyword evidence="3" id="KW-1185">Reference proteome</keyword>
<evidence type="ECO:0000313" key="3">
    <source>
        <dbReference type="Proteomes" id="UP000023152"/>
    </source>
</evidence>
<organism evidence="2 3">
    <name type="scientific">Reticulomyxa filosa</name>
    <dbReference type="NCBI Taxonomy" id="46433"/>
    <lineage>
        <taxon>Eukaryota</taxon>
        <taxon>Sar</taxon>
        <taxon>Rhizaria</taxon>
        <taxon>Retaria</taxon>
        <taxon>Foraminifera</taxon>
        <taxon>Monothalamids</taxon>
        <taxon>Reticulomyxidae</taxon>
        <taxon>Reticulomyxa</taxon>
    </lineage>
</organism>
<keyword evidence="1" id="KW-0472">Membrane</keyword>
<keyword evidence="1" id="KW-0812">Transmembrane</keyword>
<feature type="transmembrane region" description="Helical" evidence="1">
    <location>
        <begin position="303"/>
        <end position="323"/>
    </location>
</feature>
<reference evidence="2 3" key="1">
    <citation type="journal article" date="2013" name="Curr. Biol.">
        <title>The Genome of the Foraminiferan Reticulomyxa filosa.</title>
        <authorList>
            <person name="Glockner G."/>
            <person name="Hulsmann N."/>
            <person name="Schleicher M."/>
            <person name="Noegel A.A."/>
            <person name="Eichinger L."/>
            <person name="Gallinger C."/>
            <person name="Pawlowski J."/>
            <person name="Sierra R."/>
            <person name="Euteneuer U."/>
            <person name="Pillet L."/>
            <person name="Moustafa A."/>
            <person name="Platzer M."/>
            <person name="Groth M."/>
            <person name="Szafranski K."/>
            <person name="Schliwa M."/>
        </authorList>
    </citation>
    <scope>NUCLEOTIDE SEQUENCE [LARGE SCALE GENOMIC DNA]</scope>
</reference>
<keyword evidence="1" id="KW-1133">Transmembrane helix</keyword>
<feature type="transmembrane region" description="Helical" evidence="1">
    <location>
        <begin position="437"/>
        <end position="455"/>
    </location>
</feature>
<gene>
    <name evidence="2" type="ORF">RFI_08632</name>
</gene>
<protein>
    <submittedName>
        <fullName evidence="2">Uncharacterized protein</fullName>
    </submittedName>
</protein>
<proteinExistence type="predicted"/>
<evidence type="ECO:0000313" key="2">
    <source>
        <dbReference type="EMBL" id="ETO28498.1"/>
    </source>
</evidence>
<dbReference type="AlphaFoldDB" id="X6NRE8"/>
<name>X6NRE8_RETFI</name>
<sequence>MVTKVVDTETYQVKYRIIQKNGEIVEQEEEFGFGRLITPRLDVSKSNHHIKDFRDFGKFGLVPLLLNDRDKEMGEVFEALCDVLTSSYKSVLRHHDGELYFAWNNGTNTACILSVEIIQFLSAPRHWWKVCCYYCGNNKHDTTHNAAPHCAPKGDSTGHWIWFFCTTIRKSIIERASYNANFRRQLISPLGSGRDVNHYCDRCWREILEDEYYFECTNRLHILCLMCFRNIVAEYHTMHALLPSLLNDRLNDDCIFEIISFVKGYNFFYQLIFINKKKGKLKEEGGKKKLKIYWQDYYPSREAAIAIFVSYIALLVPTTYILYKIILYSFFSDRLTYPVVQLSKDVKKAETEPKKIADEYERQSTPISPQSVDPVTWEEAVKAHGYTIVQRKVDAPDRATAYTIVLCCSMPFMFLIACLLEDISHLFLNHRIKCSLYLVPSIFTATQRATLYAFYVRRMDQTFKGTVYQFKTRWVVHVFLGAVFLTVFLSTAFYMLYYGLVSHCDTNLSYVAIAPAVITDLFWSACICFLFLSTLILCMLCCLFIYFYVSTCFATNKENKKRNFQSPVLVVQTLHFVHGLFH</sequence>
<dbReference type="EMBL" id="ASPP01006640">
    <property type="protein sequence ID" value="ETO28498.1"/>
    <property type="molecule type" value="Genomic_DNA"/>
</dbReference>
<feature type="transmembrane region" description="Helical" evidence="1">
    <location>
        <begin position="399"/>
        <end position="417"/>
    </location>
</feature>
<dbReference type="Proteomes" id="UP000023152">
    <property type="component" value="Unassembled WGS sequence"/>
</dbReference>
<evidence type="ECO:0000256" key="1">
    <source>
        <dbReference type="SAM" id="Phobius"/>
    </source>
</evidence>